<evidence type="ECO:0000313" key="2">
    <source>
        <dbReference type="EMBL" id="WDI32031.1"/>
    </source>
</evidence>
<evidence type="ECO:0000256" key="1">
    <source>
        <dbReference type="SAM" id="Phobius"/>
    </source>
</evidence>
<protein>
    <submittedName>
        <fullName evidence="2">Uncharacterized protein</fullName>
    </submittedName>
</protein>
<sequence>MAASSERNEKGKTRGKIKKIIAGIAPGIATALGGPLAGAAVSQLSRAIFGGDDVDEETLAQTLERASPEHLIALKKAEQEFQIALRQASVEELRIDAGDRANARERQIKMNDWTPSALGALVILGFFIVLGVMVAKKLPVGAETEFSIMLGALATMTAAVVNYFFGSSAGSREKTRLIAFPVVETKDLKEQS</sequence>
<evidence type="ECO:0000313" key="3">
    <source>
        <dbReference type="Proteomes" id="UP001214043"/>
    </source>
</evidence>
<dbReference type="EMBL" id="CP118166">
    <property type="protein sequence ID" value="WDI32031.1"/>
    <property type="molecule type" value="Genomic_DNA"/>
</dbReference>
<feature type="transmembrane region" description="Helical" evidence="1">
    <location>
        <begin position="113"/>
        <end position="134"/>
    </location>
</feature>
<feature type="transmembrane region" description="Helical" evidence="1">
    <location>
        <begin position="146"/>
        <end position="166"/>
    </location>
</feature>
<dbReference type="Proteomes" id="UP001214043">
    <property type="component" value="Chromosome"/>
</dbReference>
<dbReference type="RefSeq" id="WP_274493915.1">
    <property type="nucleotide sequence ID" value="NZ_CP118166.1"/>
</dbReference>
<organism evidence="2 3">
    <name type="scientific">Hyphococcus flavus</name>
    <dbReference type="NCBI Taxonomy" id="1866326"/>
    <lineage>
        <taxon>Bacteria</taxon>
        <taxon>Pseudomonadati</taxon>
        <taxon>Pseudomonadota</taxon>
        <taxon>Alphaproteobacteria</taxon>
        <taxon>Parvularculales</taxon>
        <taxon>Parvularculaceae</taxon>
        <taxon>Hyphococcus</taxon>
    </lineage>
</organism>
<dbReference type="AlphaFoldDB" id="A0AAE9ZJ52"/>
<dbReference type="KEGG" id="hfl:PUV54_02355"/>
<keyword evidence="1" id="KW-0472">Membrane</keyword>
<proteinExistence type="predicted"/>
<keyword evidence="3" id="KW-1185">Reference proteome</keyword>
<gene>
    <name evidence="2" type="ORF">PUV54_02355</name>
</gene>
<keyword evidence="1" id="KW-0812">Transmembrane</keyword>
<keyword evidence="1" id="KW-1133">Transmembrane helix</keyword>
<reference evidence="2" key="1">
    <citation type="submission" date="2023-02" db="EMBL/GenBank/DDBJ databases">
        <title>Genome sequence of Hyphococcus flavus.</title>
        <authorList>
            <person name="Rong J.-C."/>
            <person name="Zhao Q."/>
            <person name="Yi M."/>
            <person name="Wu J.-Y."/>
        </authorList>
    </citation>
    <scope>NUCLEOTIDE SEQUENCE</scope>
    <source>
        <strain evidence="2">MCCC 1K03223</strain>
    </source>
</reference>
<accession>A0AAE9ZJ52</accession>
<name>A0AAE9ZJ52_9PROT</name>